<sequence>MGDNQVFPLLSLPPELWGLIFRNLETKEDRRNFTHACKAVHDNKDIKKQINTLVLAPENHRWHADSTAQLFTAQIHAFSGVHLRRLELRGMHEPGHYRGKACISVVTAAVRAATATHATKELLISDDHDEAWMSDEQLRDICTAAPQLSRLELDVTLCDYGDVSPLRSLRHLKHLTVKRTYNSDRMGLKGIPDVLRCCTQLESLELPHSKLEGLMEHSSLPRVTTVCCPSLVRLRLLGVVADTLLDVGWMLDHVFPNVRHLEVLCIQLLELHEDMADPDSHYADPGVLEATLQRIRLGASIFASGRVCLNEGKVLILLGTDFLTFDHEEPLGDDEATGPDYALMYLHALDALGSGGFFRTSSDVRCLCLANILVTSNLMTLCGRHFSNAHTLVFSPVAVYAKGDGLLMANCIASFCCLSHITVPFRKFARDDAGSEDLYAAALVACHQAHMAGRDVVFCVDAMKPFGLHAAPQLLPFLEQALAWYKNSVRGVSGGVVRIVLEKSDYSCLFDEISGGQLYL</sequence>
<gene>
    <name evidence="2" type="ORF">DUNSADRAFT_3037</name>
</gene>
<dbReference type="EMBL" id="MU070914">
    <property type="protein sequence ID" value="KAF5826456.1"/>
    <property type="molecule type" value="Genomic_DNA"/>
</dbReference>
<name>A0ABQ7FVS5_DUNSA</name>
<comment type="subcellular location">
    <subcellularLocation>
        <location evidence="1">Cytoplasm</location>
        <location evidence="1">Cytoskeleton</location>
        <location evidence="1">Cilium axoneme</location>
    </subcellularLocation>
</comment>
<evidence type="ECO:0008006" key="4">
    <source>
        <dbReference type="Google" id="ProtNLM"/>
    </source>
</evidence>
<dbReference type="SUPFAM" id="SSF52047">
    <property type="entry name" value="RNI-like"/>
    <property type="match status" value="1"/>
</dbReference>
<dbReference type="Proteomes" id="UP000815325">
    <property type="component" value="Unassembled WGS sequence"/>
</dbReference>
<reference evidence="2" key="1">
    <citation type="submission" date="2017-08" db="EMBL/GenBank/DDBJ databases">
        <authorList>
            <person name="Polle J.E."/>
            <person name="Barry K."/>
            <person name="Cushman J."/>
            <person name="Schmutz J."/>
            <person name="Tran D."/>
            <person name="Hathwaick L.T."/>
            <person name="Yim W.C."/>
            <person name="Jenkins J."/>
            <person name="Mckie-Krisberg Z.M."/>
            <person name="Prochnik S."/>
            <person name="Lindquist E."/>
            <person name="Dockter R.B."/>
            <person name="Adam C."/>
            <person name="Molina H."/>
            <person name="Bunkerborg J."/>
            <person name="Jin E."/>
            <person name="Buchheim M."/>
            <person name="Magnuson J."/>
        </authorList>
    </citation>
    <scope>NUCLEOTIDE SEQUENCE</scope>
    <source>
        <strain evidence="2">CCAP 19/18</strain>
    </source>
</reference>
<organism evidence="2 3">
    <name type="scientific">Dunaliella salina</name>
    <name type="common">Green alga</name>
    <name type="synonym">Protococcus salinus</name>
    <dbReference type="NCBI Taxonomy" id="3046"/>
    <lineage>
        <taxon>Eukaryota</taxon>
        <taxon>Viridiplantae</taxon>
        <taxon>Chlorophyta</taxon>
        <taxon>core chlorophytes</taxon>
        <taxon>Chlorophyceae</taxon>
        <taxon>CS clade</taxon>
        <taxon>Chlamydomonadales</taxon>
        <taxon>Dunaliellaceae</taxon>
        <taxon>Dunaliella</taxon>
    </lineage>
</organism>
<proteinExistence type="predicted"/>
<accession>A0ABQ7FVS5</accession>
<evidence type="ECO:0000256" key="1">
    <source>
        <dbReference type="ARBA" id="ARBA00004430"/>
    </source>
</evidence>
<protein>
    <recommendedName>
        <fullName evidence="4">F-box domain-containing protein</fullName>
    </recommendedName>
</protein>
<evidence type="ECO:0000313" key="3">
    <source>
        <dbReference type="Proteomes" id="UP000815325"/>
    </source>
</evidence>
<comment type="caution">
    <text evidence="2">The sequence shown here is derived from an EMBL/GenBank/DDBJ whole genome shotgun (WGS) entry which is preliminary data.</text>
</comment>
<keyword evidence="3" id="KW-1185">Reference proteome</keyword>
<evidence type="ECO:0000313" key="2">
    <source>
        <dbReference type="EMBL" id="KAF5826456.1"/>
    </source>
</evidence>
<dbReference type="Gene3D" id="3.80.10.10">
    <property type="entry name" value="Ribonuclease Inhibitor"/>
    <property type="match status" value="1"/>
</dbReference>
<dbReference type="InterPro" id="IPR032675">
    <property type="entry name" value="LRR_dom_sf"/>
</dbReference>